<gene>
    <name evidence="1" type="ORF">C4K07_3531</name>
</gene>
<reference evidence="1 2" key="1">
    <citation type="submission" date="2018-03" db="EMBL/GenBank/DDBJ databases">
        <title>Diversity of phytobeneficial traits revealed by whole-genome analysis of worldwide-isolated phenazine-producing Pseudomonas spp.</title>
        <authorList>
            <person name="Biessy A."/>
            <person name="Novinscak A."/>
            <person name="Blom J."/>
            <person name="Leger G."/>
            <person name="Thomashow L.S."/>
            <person name="Cazorla F.M."/>
            <person name="Josic D."/>
            <person name="Filion M."/>
        </authorList>
    </citation>
    <scope>NUCLEOTIDE SEQUENCE [LARGE SCALE GENOMIC DNA]</scope>
    <source>
        <strain evidence="1 2">ChPhzS24</strain>
    </source>
</reference>
<evidence type="ECO:0000313" key="2">
    <source>
        <dbReference type="Proteomes" id="UP000280455"/>
    </source>
</evidence>
<dbReference type="EMBL" id="CP027750">
    <property type="protein sequence ID" value="AZE30315.1"/>
    <property type="molecule type" value="Genomic_DNA"/>
</dbReference>
<name>A0AAD0ZHM9_9PSED</name>
<accession>A0AAD0ZHM9</accession>
<protein>
    <submittedName>
        <fullName evidence="1">Uncharacterized protein</fullName>
    </submittedName>
</protein>
<sequence length="45" mass="5057">MAPLTKSFSPGGVATAQVAAYYRPGFFKPFRFLQNCLRDMRDRSG</sequence>
<proteinExistence type="predicted"/>
<dbReference type="AlphaFoldDB" id="A0AAD0ZHM9"/>
<organism evidence="1 2">
    <name type="scientific">Pseudomonas chlororaphis subsp. aureofaciens</name>
    <dbReference type="NCBI Taxonomy" id="587851"/>
    <lineage>
        <taxon>Bacteria</taxon>
        <taxon>Pseudomonadati</taxon>
        <taxon>Pseudomonadota</taxon>
        <taxon>Gammaproteobacteria</taxon>
        <taxon>Pseudomonadales</taxon>
        <taxon>Pseudomonadaceae</taxon>
        <taxon>Pseudomonas</taxon>
    </lineage>
</organism>
<dbReference type="Proteomes" id="UP000280455">
    <property type="component" value="Chromosome"/>
</dbReference>
<evidence type="ECO:0000313" key="1">
    <source>
        <dbReference type="EMBL" id="AZE30315.1"/>
    </source>
</evidence>